<evidence type="ECO:0000256" key="5">
    <source>
        <dbReference type="ARBA" id="ARBA00016383"/>
    </source>
</evidence>
<evidence type="ECO:0000256" key="11">
    <source>
        <dbReference type="ARBA" id="ARBA00023128"/>
    </source>
</evidence>
<evidence type="ECO:0000256" key="9">
    <source>
        <dbReference type="ARBA" id="ARBA00022982"/>
    </source>
</evidence>
<dbReference type="InParanoid" id="B3S1S9"/>
<dbReference type="Pfam" id="PF07347">
    <property type="entry name" value="CI-B14_5a"/>
    <property type="match status" value="1"/>
</dbReference>
<dbReference type="PANTHER" id="PTHR12485">
    <property type="entry name" value="NADH-UBIQUINONE OXIDOREDUCTASE SUBUNIT B"/>
    <property type="match status" value="1"/>
</dbReference>
<dbReference type="GO" id="GO:0005743">
    <property type="term" value="C:mitochondrial inner membrane"/>
    <property type="evidence" value="ECO:0007669"/>
    <property type="project" value="UniProtKB-SubCell"/>
</dbReference>
<keyword evidence="6" id="KW-0813">Transport</keyword>
<comment type="function">
    <text evidence="1">Accessory subunit of the mitochondrial membrane respiratory chain NADH dehydrogenase (Complex I), that is believed not to be involved in catalysis. Complex I functions in the transfer of electrons from NADH to the respiratory chain. The immediate electron acceptor for the enzyme is believed to be ubiquinone.</text>
</comment>
<evidence type="ECO:0000313" key="16">
    <source>
        <dbReference type="Proteomes" id="UP000009022"/>
    </source>
</evidence>
<organism evidence="15 16">
    <name type="scientific">Trichoplax adhaerens</name>
    <name type="common">Trichoplax reptans</name>
    <dbReference type="NCBI Taxonomy" id="10228"/>
    <lineage>
        <taxon>Eukaryota</taxon>
        <taxon>Metazoa</taxon>
        <taxon>Placozoa</taxon>
        <taxon>Uniplacotomia</taxon>
        <taxon>Trichoplacea</taxon>
        <taxon>Trichoplacidae</taxon>
        <taxon>Trichoplax</taxon>
    </lineage>
</organism>
<evidence type="ECO:0000256" key="13">
    <source>
        <dbReference type="ARBA" id="ARBA00030360"/>
    </source>
</evidence>
<dbReference type="GO" id="GO:0045271">
    <property type="term" value="C:respiratory chain complex I"/>
    <property type="evidence" value="ECO:0000318"/>
    <property type="project" value="GO_Central"/>
</dbReference>
<evidence type="ECO:0000256" key="8">
    <source>
        <dbReference type="ARBA" id="ARBA00022792"/>
    </source>
</evidence>
<dbReference type="PhylomeDB" id="B3S1S9"/>
<evidence type="ECO:0000256" key="2">
    <source>
        <dbReference type="ARBA" id="ARBA00004443"/>
    </source>
</evidence>
<dbReference type="PANTHER" id="PTHR12485:SF1">
    <property type="entry name" value="NADH DEHYDROGENASE [UBIQUINONE] 1 ALPHA SUBCOMPLEX SUBUNIT 7"/>
    <property type="match status" value="1"/>
</dbReference>
<evidence type="ECO:0000256" key="12">
    <source>
        <dbReference type="ARBA" id="ARBA00023136"/>
    </source>
</evidence>
<name>B3S1S9_TRIAD</name>
<keyword evidence="16" id="KW-1185">Reference proteome</keyword>
<evidence type="ECO:0000256" key="1">
    <source>
        <dbReference type="ARBA" id="ARBA00003195"/>
    </source>
</evidence>
<dbReference type="OrthoDB" id="10063829at2759"/>
<keyword evidence="8" id="KW-0999">Mitochondrion inner membrane</keyword>
<dbReference type="InterPro" id="IPR009947">
    <property type="entry name" value="NDUA7"/>
</dbReference>
<evidence type="ECO:0000256" key="6">
    <source>
        <dbReference type="ARBA" id="ARBA00022448"/>
    </source>
</evidence>
<protein>
    <recommendedName>
        <fullName evidence="5">NADH dehydrogenase [ubiquinone] 1 alpha subcomplex subunit 7</fullName>
    </recommendedName>
    <alternativeName>
        <fullName evidence="14">Complex I-B14.5a</fullName>
    </alternativeName>
    <alternativeName>
        <fullName evidence="13">NADH-ubiquinone oxidoreductase subunit B14.5a</fullName>
    </alternativeName>
</protein>
<evidence type="ECO:0000256" key="7">
    <source>
        <dbReference type="ARBA" id="ARBA00022660"/>
    </source>
</evidence>
<proteinExistence type="inferred from homology"/>
<evidence type="ECO:0000256" key="4">
    <source>
        <dbReference type="ARBA" id="ARBA00011533"/>
    </source>
</evidence>
<evidence type="ECO:0000313" key="15">
    <source>
        <dbReference type="EMBL" id="EDV23346.1"/>
    </source>
</evidence>
<dbReference type="HOGENOM" id="CLU_149566_1_0_1"/>
<dbReference type="GO" id="GO:0006120">
    <property type="term" value="P:mitochondrial electron transport, NADH to ubiquinone"/>
    <property type="evidence" value="ECO:0000318"/>
    <property type="project" value="GO_Central"/>
</dbReference>
<dbReference type="RefSeq" id="XP_002114256.1">
    <property type="nucleotide sequence ID" value="XM_002114220.1"/>
</dbReference>
<dbReference type="EMBL" id="DS985247">
    <property type="protein sequence ID" value="EDV23346.1"/>
    <property type="molecule type" value="Genomic_DNA"/>
</dbReference>
<dbReference type="KEGG" id="tad:TRIADDRAFT_64063"/>
<dbReference type="STRING" id="10228.B3S1S9"/>
<evidence type="ECO:0000256" key="10">
    <source>
        <dbReference type="ARBA" id="ARBA00022990"/>
    </source>
</evidence>
<keyword evidence="9" id="KW-0249">Electron transport</keyword>
<dbReference type="Proteomes" id="UP000009022">
    <property type="component" value="Unassembled WGS sequence"/>
</dbReference>
<comment type="similarity">
    <text evidence="3">Belongs to the complex I NDUFA7 subunit family.</text>
</comment>
<evidence type="ECO:0000256" key="14">
    <source>
        <dbReference type="ARBA" id="ARBA00033401"/>
    </source>
</evidence>
<sequence length="110" mass="12505">MAAAQPPRNATRVIEVLRNFLAGREIKPNLRYQDFIVKRSGPPPKLPSGPAHRLNKNYYYTRDLRREARPPVEISKQALLPASSEIKRAETESVKTVVPGQPVNWSENPY</sequence>
<reference evidence="15 16" key="1">
    <citation type="journal article" date="2008" name="Nature">
        <title>The Trichoplax genome and the nature of placozoans.</title>
        <authorList>
            <person name="Srivastava M."/>
            <person name="Begovic E."/>
            <person name="Chapman J."/>
            <person name="Putnam N.H."/>
            <person name="Hellsten U."/>
            <person name="Kawashima T."/>
            <person name="Kuo A."/>
            <person name="Mitros T."/>
            <person name="Salamov A."/>
            <person name="Carpenter M.L."/>
            <person name="Signorovitch A.Y."/>
            <person name="Moreno M.A."/>
            <person name="Kamm K."/>
            <person name="Grimwood J."/>
            <person name="Schmutz J."/>
            <person name="Shapiro H."/>
            <person name="Grigoriev I.V."/>
            <person name="Buss L.W."/>
            <person name="Schierwater B."/>
            <person name="Dellaporta S.L."/>
            <person name="Rokhsar D.S."/>
        </authorList>
    </citation>
    <scope>NUCLEOTIDE SEQUENCE [LARGE SCALE GENOMIC DNA]</scope>
    <source>
        <strain evidence="15 16">Grell-BS-1999</strain>
    </source>
</reference>
<evidence type="ECO:0000256" key="3">
    <source>
        <dbReference type="ARBA" id="ARBA00005482"/>
    </source>
</evidence>
<keyword evidence="7" id="KW-0679">Respiratory chain</keyword>
<dbReference type="OMA" id="ANYYFTR"/>
<comment type="subcellular location">
    <subcellularLocation>
        <location evidence="2">Mitochondrion inner membrane</location>
        <topology evidence="2">Peripheral membrane protein</topology>
        <orientation evidence="2">Matrix side</orientation>
    </subcellularLocation>
</comment>
<keyword evidence="12" id="KW-0472">Membrane</keyword>
<comment type="subunit">
    <text evidence="4">Complex I is composed of 45 different subunits.</text>
</comment>
<dbReference type="AlphaFoldDB" id="B3S1S9"/>
<dbReference type="eggNOG" id="KOG4630">
    <property type="taxonomic scope" value="Eukaryota"/>
</dbReference>
<dbReference type="GeneID" id="6755469"/>
<gene>
    <name evidence="15" type="ORF">TRIADDRAFT_64063</name>
</gene>
<accession>B3S1S9</accession>
<dbReference type="CTD" id="6755469"/>
<keyword evidence="10" id="KW-0007">Acetylation</keyword>
<keyword evidence="11" id="KW-0496">Mitochondrion</keyword>